<dbReference type="RefSeq" id="WP_091377173.1">
    <property type="nucleotide sequence ID" value="NZ_LT629740.1"/>
</dbReference>
<dbReference type="GO" id="GO:0006261">
    <property type="term" value="P:DNA-templated DNA replication"/>
    <property type="evidence" value="ECO:0007669"/>
    <property type="project" value="TreeGrafter"/>
</dbReference>
<dbReference type="InterPro" id="IPR008921">
    <property type="entry name" value="DNA_pol3_clamp-load_cplx_C"/>
</dbReference>
<dbReference type="GO" id="GO:0008047">
    <property type="term" value="F:enzyme activator activity"/>
    <property type="evidence" value="ECO:0007669"/>
    <property type="project" value="TreeGrafter"/>
</dbReference>
<name>A0A1H2BAW7_MUCMA</name>
<dbReference type="Gene3D" id="1.10.3710.10">
    <property type="entry name" value="DNA polymerase III clamp loader subunits, C-terminal domain"/>
    <property type="match status" value="1"/>
</dbReference>
<dbReference type="GO" id="GO:0003677">
    <property type="term" value="F:DNA binding"/>
    <property type="evidence" value="ECO:0007669"/>
    <property type="project" value="InterPro"/>
</dbReference>
<dbReference type="SMART" id="SM00382">
    <property type="entry name" value="AAA"/>
    <property type="match status" value="1"/>
</dbReference>
<accession>A0A1H2BAW7</accession>
<dbReference type="InterPro" id="IPR027417">
    <property type="entry name" value="P-loop_NTPase"/>
</dbReference>
<organism evidence="8 9">
    <name type="scientific">Mucilaginibacter mallensis</name>
    <dbReference type="NCBI Taxonomy" id="652787"/>
    <lineage>
        <taxon>Bacteria</taxon>
        <taxon>Pseudomonadati</taxon>
        <taxon>Bacteroidota</taxon>
        <taxon>Sphingobacteriia</taxon>
        <taxon>Sphingobacteriales</taxon>
        <taxon>Sphingobacteriaceae</taxon>
        <taxon>Mucilaginibacter</taxon>
    </lineage>
</organism>
<dbReference type="Pfam" id="PF16193">
    <property type="entry name" value="AAA_assoc_2"/>
    <property type="match status" value="1"/>
</dbReference>
<sequence>MNNLPPLAERMRPKNLDDYVGQKHLVGKGAVLRKAIESGVLPSMIFWGPPGVGKTTLAYIISQTLYRPFFALSAINSGVKDVREVIEKAALLKEQGETLPILFIDEIHRFSKSQQDSLLGAVERGTVTLIGATTENPSFEVISALLSRCQVYILQSLEEADLLNLLNKAMKEDVVLRDKKIDIKEDEALLRLSGGDARKLLNIFELLVNAFKGKKIELTNKNVLEHVQQNMALYDKAGEQHYDIISAFIKSMRGSDPNGAVYWLARMIVGGEDPLFIARRMLILASEDIGNANPNALLLAQACFEAVNKIGMPESQLILSQTVIYLATSPKSNSATTAIGAAIALVRETGDLPVPLHLRNAPTKLMKNIGYGKDYKYAHSYEGNFTDLDFLPEAIKGTKIYEPGNNARELETKEKLKKLWGDRYKY</sequence>
<dbReference type="InterPro" id="IPR003593">
    <property type="entry name" value="AAA+_ATPase"/>
</dbReference>
<dbReference type="CDD" id="cd00009">
    <property type="entry name" value="AAA"/>
    <property type="match status" value="1"/>
</dbReference>
<dbReference type="SUPFAM" id="SSF48019">
    <property type="entry name" value="post-AAA+ oligomerization domain-like"/>
    <property type="match status" value="1"/>
</dbReference>
<keyword evidence="4" id="KW-0235">DNA replication</keyword>
<dbReference type="AlphaFoldDB" id="A0A1H2BAW7"/>
<dbReference type="GO" id="GO:0005524">
    <property type="term" value="F:ATP binding"/>
    <property type="evidence" value="ECO:0007669"/>
    <property type="project" value="UniProtKB-KW"/>
</dbReference>
<proteinExistence type="inferred from homology"/>
<dbReference type="InterPro" id="IPR032423">
    <property type="entry name" value="AAA_assoc_2"/>
</dbReference>
<evidence type="ECO:0000256" key="6">
    <source>
        <dbReference type="ARBA" id="ARBA00022840"/>
    </source>
</evidence>
<reference evidence="8 9" key="1">
    <citation type="submission" date="2016-10" db="EMBL/GenBank/DDBJ databases">
        <authorList>
            <person name="de Groot N.N."/>
        </authorList>
    </citation>
    <scope>NUCLEOTIDE SEQUENCE [LARGE SCALE GENOMIC DNA]</scope>
    <source>
        <strain evidence="8 9">MP1X4</strain>
    </source>
</reference>
<dbReference type="InterPro" id="IPR051314">
    <property type="entry name" value="AAA_ATPase_RarA/MGS1/WRNIP1"/>
</dbReference>
<feature type="domain" description="AAA+ ATPase" evidence="7">
    <location>
        <begin position="40"/>
        <end position="157"/>
    </location>
</feature>
<dbReference type="FunFam" id="1.20.272.10:FF:000001">
    <property type="entry name" value="Putative AAA family ATPase"/>
    <property type="match status" value="1"/>
</dbReference>
<dbReference type="EMBL" id="LT629740">
    <property type="protein sequence ID" value="SDT55304.1"/>
    <property type="molecule type" value="Genomic_DNA"/>
</dbReference>
<dbReference type="SUPFAM" id="SSF52540">
    <property type="entry name" value="P-loop containing nucleoside triphosphate hydrolases"/>
    <property type="match status" value="1"/>
</dbReference>
<evidence type="ECO:0000313" key="8">
    <source>
        <dbReference type="EMBL" id="SDT55304.1"/>
    </source>
</evidence>
<dbReference type="Gene3D" id="1.20.272.10">
    <property type="match status" value="1"/>
</dbReference>
<gene>
    <name evidence="8" type="ORF">SAMN05216490_4010</name>
</gene>
<keyword evidence="5" id="KW-0547">Nucleotide-binding</keyword>
<dbReference type="Proteomes" id="UP000199679">
    <property type="component" value="Chromosome I"/>
</dbReference>
<evidence type="ECO:0000256" key="2">
    <source>
        <dbReference type="ARBA" id="ARBA00008959"/>
    </source>
</evidence>
<dbReference type="STRING" id="652787.SAMN05216490_4010"/>
<dbReference type="GO" id="GO:0000731">
    <property type="term" value="P:DNA synthesis involved in DNA repair"/>
    <property type="evidence" value="ECO:0007669"/>
    <property type="project" value="TreeGrafter"/>
</dbReference>
<dbReference type="PANTHER" id="PTHR13779:SF7">
    <property type="entry name" value="ATPASE WRNIP1"/>
    <property type="match status" value="1"/>
</dbReference>
<dbReference type="FunFam" id="1.10.3710.10:FF:000004">
    <property type="entry name" value="Putative ATPase, AAA family"/>
    <property type="match status" value="1"/>
</dbReference>
<keyword evidence="6" id="KW-0067">ATP-binding</keyword>
<evidence type="ECO:0000256" key="4">
    <source>
        <dbReference type="ARBA" id="ARBA00022705"/>
    </source>
</evidence>
<dbReference type="Pfam" id="PF00004">
    <property type="entry name" value="AAA"/>
    <property type="match status" value="1"/>
</dbReference>
<keyword evidence="9" id="KW-1185">Reference proteome</keyword>
<dbReference type="CDD" id="cd18139">
    <property type="entry name" value="HLD_clamp_RarA"/>
    <property type="match status" value="1"/>
</dbReference>
<evidence type="ECO:0000256" key="3">
    <source>
        <dbReference type="ARBA" id="ARBA00020776"/>
    </source>
</evidence>
<dbReference type="Gene3D" id="1.10.8.60">
    <property type="match status" value="1"/>
</dbReference>
<dbReference type="GO" id="GO:0017116">
    <property type="term" value="F:single-stranded DNA helicase activity"/>
    <property type="evidence" value="ECO:0007669"/>
    <property type="project" value="TreeGrafter"/>
</dbReference>
<dbReference type="InterPro" id="IPR003959">
    <property type="entry name" value="ATPase_AAA_core"/>
</dbReference>
<evidence type="ECO:0000256" key="5">
    <source>
        <dbReference type="ARBA" id="ARBA00022741"/>
    </source>
</evidence>
<dbReference type="FunFam" id="3.40.50.300:FF:000137">
    <property type="entry name" value="Replication-associated recombination protein A"/>
    <property type="match status" value="1"/>
</dbReference>
<dbReference type="PANTHER" id="PTHR13779">
    <property type="entry name" value="WERNER HELICASE-INTERACTING PROTEIN 1 FAMILY MEMBER"/>
    <property type="match status" value="1"/>
</dbReference>
<comment type="similarity">
    <text evidence="2">Belongs to the AAA ATPase family. RarA/MGS1/WRNIP1 subfamily.</text>
</comment>
<dbReference type="Pfam" id="PF12002">
    <property type="entry name" value="MgsA_C"/>
    <property type="match status" value="1"/>
</dbReference>
<comment type="function">
    <text evidence="1">DNA-dependent ATPase that plays important roles in cellular responses to stalled DNA replication processes.</text>
</comment>
<dbReference type="Gene3D" id="3.40.50.300">
    <property type="entry name" value="P-loop containing nucleotide triphosphate hydrolases"/>
    <property type="match status" value="1"/>
</dbReference>
<dbReference type="InterPro" id="IPR021886">
    <property type="entry name" value="MgsA_C"/>
</dbReference>
<evidence type="ECO:0000259" key="7">
    <source>
        <dbReference type="SMART" id="SM00382"/>
    </source>
</evidence>
<evidence type="ECO:0000313" key="9">
    <source>
        <dbReference type="Proteomes" id="UP000199679"/>
    </source>
</evidence>
<protein>
    <recommendedName>
        <fullName evidence="3">Replication-associated recombination protein A</fullName>
    </recommendedName>
</protein>
<evidence type="ECO:0000256" key="1">
    <source>
        <dbReference type="ARBA" id="ARBA00002393"/>
    </source>
</evidence>
<dbReference type="GO" id="GO:0016887">
    <property type="term" value="F:ATP hydrolysis activity"/>
    <property type="evidence" value="ECO:0007669"/>
    <property type="project" value="InterPro"/>
</dbReference>
<dbReference type="OrthoDB" id="9778364at2"/>